<dbReference type="GO" id="GO:0016020">
    <property type="term" value="C:membrane"/>
    <property type="evidence" value="ECO:0007669"/>
    <property type="project" value="UniProtKB-SubCell"/>
</dbReference>
<dbReference type="EMBL" id="JACHHY010000001">
    <property type="protein sequence ID" value="MBB5016778.1"/>
    <property type="molecule type" value="Genomic_DNA"/>
</dbReference>
<dbReference type="InterPro" id="IPR004089">
    <property type="entry name" value="MCPsignal_dom"/>
</dbReference>
<comment type="similarity">
    <text evidence="6">Belongs to the methyl-accepting chemotaxis (MCP) protein family.</text>
</comment>
<comment type="caution">
    <text evidence="11">The sequence shown here is derived from an EMBL/GenBank/DDBJ whole genome shotgun (WGS) entry which is preliminary data.</text>
</comment>
<evidence type="ECO:0000259" key="10">
    <source>
        <dbReference type="PROSITE" id="PS50885"/>
    </source>
</evidence>
<feature type="transmembrane region" description="Helical" evidence="8">
    <location>
        <begin position="224"/>
        <end position="242"/>
    </location>
</feature>
<dbReference type="Pfam" id="PF12729">
    <property type="entry name" value="4HB_MCP_1"/>
    <property type="match status" value="1"/>
</dbReference>
<accession>A0A840MDM8</accession>
<reference evidence="11 12" key="1">
    <citation type="submission" date="2020-08" db="EMBL/GenBank/DDBJ databases">
        <title>Genomic Encyclopedia of Type Strains, Phase IV (KMG-IV): sequencing the most valuable type-strain genomes for metagenomic binning, comparative biology and taxonomic classification.</title>
        <authorList>
            <person name="Goeker M."/>
        </authorList>
    </citation>
    <scope>NUCLEOTIDE SEQUENCE [LARGE SCALE GENOMIC DNA]</scope>
    <source>
        <strain evidence="11 12">DSM 27165</strain>
    </source>
</reference>
<feature type="domain" description="HAMP" evidence="10">
    <location>
        <begin position="244"/>
        <end position="296"/>
    </location>
</feature>
<feature type="transmembrane region" description="Helical" evidence="8">
    <location>
        <begin position="39"/>
        <end position="58"/>
    </location>
</feature>
<keyword evidence="3 8" id="KW-1133">Transmembrane helix</keyword>
<evidence type="ECO:0000256" key="4">
    <source>
        <dbReference type="ARBA" id="ARBA00023136"/>
    </source>
</evidence>
<protein>
    <submittedName>
        <fullName evidence="11">Methyl-accepting chemotaxis protein</fullName>
    </submittedName>
</protein>
<feature type="domain" description="Methyl-accepting transducer" evidence="9">
    <location>
        <begin position="301"/>
        <end position="537"/>
    </location>
</feature>
<keyword evidence="2 8" id="KW-0812">Transmembrane</keyword>
<evidence type="ECO:0000313" key="11">
    <source>
        <dbReference type="EMBL" id="MBB5016778.1"/>
    </source>
</evidence>
<dbReference type="PANTHER" id="PTHR32089:SF119">
    <property type="entry name" value="METHYL-ACCEPTING CHEMOTAXIS PROTEIN CTPL"/>
    <property type="match status" value="1"/>
</dbReference>
<dbReference type="InterPro" id="IPR004090">
    <property type="entry name" value="Chemotax_Me-accpt_rcpt"/>
</dbReference>
<dbReference type="RefSeq" id="WP_184033536.1">
    <property type="nucleotide sequence ID" value="NZ_JACHHY010000001.1"/>
</dbReference>
<evidence type="ECO:0000256" key="3">
    <source>
        <dbReference type="ARBA" id="ARBA00022989"/>
    </source>
</evidence>
<keyword evidence="4 8" id="KW-0472">Membrane</keyword>
<dbReference type="PRINTS" id="PR00260">
    <property type="entry name" value="CHEMTRNSDUCR"/>
</dbReference>
<dbReference type="PROSITE" id="PS50111">
    <property type="entry name" value="CHEMOTAXIS_TRANSDUC_2"/>
    <property type="match status" value="1"/>
</dbReference>
<dbReference type="FunFam" id="1.10.287.950:FF:000001">
    <property type="entry name" value="Methyl-accepting chemotaxis sensory transducer"/>
    <property type="match status" value="1"/>
</dbReference>
<evidence type="ECO:0000256" key="7">
    <source>
        <dbReference type="PROSITE-ProRule" id="PRU00284"/>
    </source>
</evidence>
<keyword evidence="5 7" id="KW-0807">Transducer</keyword>
<evidence type="ECO:0000256" key="1">
    <source>
        <dbReference type="ARBA" id="ARBA00004141"/>
    </source>
</evidence>
<organism evidence="11 12">
    <name type="scientific">Chitinivorax tropicus</name>
    <dbReference type="NCBI Taxonomy" id="714531"/>
    <lineage>
        <taxon>Bacteria</taxon>
        <taxon>Pseudomonadati</taxon>
        <taxon>Pseudomonadota</taxon>
        <taxon>Betaproteobacteria</taxon>
        <taxon>Chitinivorax</taxon>
    </lineage>
</organism>
<sequence length="574" mass="60724">MSHLDCAGGPQQKMVSVASKYEGMGMQALLSNFSIRVKVIALIVLAVAGLIIAGSIGVQSTSAMAKLAGDMYSNQTKPIILIASANQYAIYANRSDYRFIAEPEKSAMDEVTANRAKQVAEMNRLLDEYRKSELTPQEVDLLKQFDAAWPTMEAACKQARDLSYADTGDGAGNTKALEVMRAECRPKFKIVDDLLSKLMETNQQLAEEAHKNAEASYASTRNQLITIAVVLTVLMFIFGLLVQQGIVGALARAAQSIKRVGQGDFSEQIQVVGNDEVATMMTFLSSMQGDLRSTIGHILNSAQTLASTAEELATATEQMSASVNQQVDATASAAASVEELTVSIANISNNAGYASENAVEAGSKADHGNNEVISATQLVKKVSERVVQTAAELETLSSSAQQIGSIATVIKDVADQTNLLALNAAIEAARAGDTGRGFAVVADEVRKLAERTTTSASEITNMIASIQRGVQTAQASMRQSCDAVTEVVSASERAAQTIEDVQVKAGVVVQAIGGIATSTGEQSHASNELAKRVEVVAQMSEENQATVVSVSQSAQDLASIAEQLQVSVARFKLA</sequence>
<dbReference type="CDD" id="cd06225">
    <property type="entry name" value="HAMP"/>
    <property type="match status" value="1"/>
</dbReference>
<dbReference type="GO" id="GO:0004888">
    <property type="term" value="F:transmembrane signaling receptor activity"/>
    <property type="evidence" value="ECO:0007669"/>
    <property type="project" value="InterPro"/>
</dbReference>
<dbReference type="InterPro" id="IPR003660">
    <property type="entry name" value="HAMP_dom"/>
</dbReference>
<dbReference type="SMART" id="SM00304">
    <property type="entry name" value="HAMP"/>
    <property type="match status" value="1"/>
</dbReference>
<evidence type="ECO:0000256" key="2">
    <source>
        <dbReference type="ARBA" id="ARBA00022692"/>
    </source>
</evidence>
<proteinExistence type="inferred from homology"/>
<dbReference type="PANTHER" id="PTHR32089">
    <property type="entry name" value="METHYL-ACCEPTING CHEMOTAXIS PROTEIN MCPB"/>
    <property type="match status" value="1"/>
</dbReference>
<dbReference type="GO" id="GO:0006935">
    <property type="term" value="P:chemotaxis"/>
    <property type="evidence" value="ECO:0007669"/>
    <property type="project" value="InterPro"/>
</dbReference>
<dbReference type="PROSITE" id="PS50885">
    <property type="entry name" value="HAMP"/>
    <property type="match status" value="1"/>
</dbReference>
<dbReference type="InterPro" id="IPR024478">
    <property type="entry name" value="HlyB_4HB_MCP"/>
</dbReference>
<dbReference type="SUPFAM" id="SSF58104">
    <property type="entry name" value="Methyl-accepting chemotaxis protein (MCP) signaling domain"/>
    <property type="match status" value="1"/>
</dbReference>
<name>A0A840MDM8_9PROT</name>
<evidence type="ECO:0000313" key="12">
    <source>
        <dbReference type="Proteomes" id="UP000575898"/>
    </source>
</evidence>
<evidence type="ECO:0000256" key="8">
    <source>
        <dbReference type="SAM" id="Phobius"/>
    </source>
</evidence>
<evidence type="ECO:0000259" key="9">
    <source>
        <dbReference type="PROSITE" id="PS50111"/>
    </source>
</evidence>
<dbReference type="CDD" id="cd11386">
    <property type="entry name" value="MCP_signal"/>
    <property type="match status" value="1"/>
</dbReference>
<keyword evidence="12" id="KW-1185">Reference proteome</keyword>
<dbReference type="Pfam" id="PF00015">
    <property type="entry name" value="MCPsignal"/>
    <property type="match status" value="1"/>
</dbReference>
<comment type="subcellular location">
    <subcellularLocation>
        <location evidence="1">Membrane</location>
        <topology evidence="1">Multi-pass membrane protein</topology>
    </subcellularLocation>
</comment>
<dbReference type="GO" id="GO:0007165">
    <property type="term" value="P:signal transduction"/>
    <property type="evidence" value="ECO:0007669"/>
    <property type="project" value="UniProtKB-KW"/>
</dbReference>
<gene>
    <name evidence="11" type="ORF">HNQ59_000040</name>
</gene>
<dbReference type="SMART" id="SM00283">
    <property type="entry name" value="MA"/>
    <property type="match status" value="1"/>
</dbReference>
<evidence type="ECO:0000256" key="6">
    <source>
        <dbReference type="ARBA" id="ARBA00029447"/>
    </source>
</evidence>
<dbReference type="Proteomes" id="UP000575898">
    <property type="component" value="Unassembled WGS sequence"/>
</dbReference>
<dbReference type="AlphaFoldDB" id="A0A840MDM8"/>
<evidence type="ECO:0000256" key="5">
    <source>
        <dbReference type="ARBA" id="ARBA00023224"/>
    </source>
</evidence>
<dbReference type="Gene3D" id="1.10.287.950">
    <property type="entry name" value="Methyl-accepting chemotaxis protein"/>
    <property type="match status" value="1"/>
</dbReference>